<evidence type="ECO:0000313" key="2">
    <source>
        <dbReference type="EMBL" id="KAJ8787555.1"/>
    </source>
</evidence>
<evidence type="ECO:0000313" key="3">
    <source>
        <dbReference type="Proteomes" id="UP001159641"/>
    </source>
</evidence>
<organism evidence="2 3">
    <name type="scientific">Eschrichtius robustus</name>
    <name type="common">California gray whale</name>
    <name type="synonym">Eschrichtius gibbosus</name>
    <dbReference type="NCBI Taxonomy" id="9764"/>
    <lineage>
        <taxon>Eukaryota</taxon>
        <taxon>Metazoa</taxon>
        <taxon>Chordata</taxon>
        <taxon>Craniata</taxon>
        <taxon>Vertebrata</taxon>
        <taxon>Euteleostomi</taxon>
        <taxon>Mammalia</taxon>
        <taxon>Eutheria</taxon>
        <taxon>Laurasiatheria</taxon>
        <taxon>Artiodactyla</taxon>
        <taxon>Whippomorpha</taxon>
        <taxon>Cetacea</taxon>
        <taxon>Mysticeti</taxon>
        <taxon>Eschrichtiidae</taxon>
        <taxon>Eschrichtius</taxon>
    </lineage>
</organism>
<feature type="region of interest" description="Disordered" evidence="1">
    <location>
        <begin position="1"/>
        <end position="29"/>
    </location>
</feature>
<sequence>MSALKTVNQASKQSGPVQKNPDNFTHNGLPKGKEKVAVVHLCPHLCRHLNPHLNTWAVTCITITAGTTDWITTQIPTPPVIYVIQDIPGAFRCGDIANIAPMFLFSITCTATCGGTGPRTAPSVSSAEAEESCWSLQLVSAVTS</sequence>
<feature type="compositionally biased region" description="Polar residues" evidence="1">
    <location>
        <begin position="1"/>
        <end position="26"/>
    </location>
</feature>
<protein>
    <submittedName>
        <fullName evidence="2">Uncharacterized protein</fullName>
    </submittedName>
</protein>
<comment type="caution">
    <text evidence="2">The sequence shown here is derived from an EMBL/GenBank/DDBJ whole genome shotgun (WGS) entry which is preliminary data.</text>
</comment>
<accession>A0AB34H9E2</accession>
<gene>
    <name evidence="2" type="ORF">J1605_022870</name>
</gene>
<proteinExistence type="predicted"/>
<dbReference type="AlphaFoldDB" id="A0AB34H9E2"/>
<dbReference type="EMBL" id="JAIQCJ010001784">
    <property type="protein sequence ID" value="KAJ8787555.1"/>
    <property type="molecule type" value="Genomic_DNA"/>
</dbReference>
<reference evidence="2 3" key="1">
    <citation type="submission" date="2022-11" db="EMBL/GenBank/DDBJ databases">
        <title>Whole genome sequence of Eschrichtius robustus ER-17-0199.</title>
        <authorList>
            <person name="Bruniche-Olsen A."/>
            <person name="Black A.N."/>
            <person name="Fields C.J."/>
            <person name="Walden K."/>
            <person name="Dewoody J.A."/>
        </authorList>
    </citation>
    <scope>NUCLEOTIDE SEQUENCE [LARGE SCALE GENOMIC DNA]</scope>
    <source>
        <strain evidence="2">ER-17-0199</strain>
        <tissue evidence="2">Blubber</tissue>
    </source>
</reference>
<evidence type="ECO:0000256" key="1">
    <source>
        <dbReference type="SAM" id="MobiDB-lite"/>
    </source>
</evidence>
<keyword evidence="3" id="KW-1185">Reference proteome</keyword>
<dbReference type="Proteomes" id="UP001159641">
    <property type="component" value="Unassembled WGS sequence"/>
</dbReference>
<name>A0AB34H9E2_ESCRO</name>